<keyword evidence="1" id="KW-0812">Transmembrane</keyword>
<dbReference type="Proteomes" id="UP000007726">
    <property type="component" value="Chromosome"/>
</dbReference>
<protein>
    <submittedName>
        <fullName evidence="2">Uncharacterized protein</fullName>
    </submittedName>
</protein>
<keyword evidence="1" id="KW-1133">Transmembrane helix</keyword>
<dbReference type="AlphaFoldDB" id="B8FRE6"/>
<dbReference type="EMBL" id="CP001336">
    <property type="protein sequence ID" value="ACL20061.1"/>
    <property type="molecule type" value="Genomic_DNA"/>
</dbReference>
<evidence type="ECO:0000313" key="3">
    <source>
        <dbReference type="Proteomes" id="UP000007726"/>
    </source>
</evidence>
<proteinExistence type="predicted"/>
<dbReference type="HOGENOM" id="CLU_958850_0_0_9"/>
<evidence type="ECO:0000313" key="2">
    <source>
        <dbReference type="EMBL" id="ACL20061.1"/>
    </source>
</evidence>
<accession>B8FRE6</accession>
<reference evidence="2 3" key="1">
    <citation type="journal article" date="2012" name="BMC Microbiol.">
        <title>Genome sequence of Desulfitobacterium hafniense DCB-2, a Gram-positive anaerobe capable of dehalogenation and metal reduction.</title>
        <authorList>
            <person name="Kim S.H."/>
            <person name="Harzman C."/>
            <person name="Davis J.K."/>
            <person name="Hutcheson R."/>
            <person name="Broderick J.B."/>
            <person name="Marsh T.L."/>
            <person name="Tiedje J.M."/>
        </authorList>
    </citation>
    <scope>NUCLEOTIDE SEQUENCE [LARGE SCALE GENOMIC DNA]</scope>
    <source>
        <strain evidence="3">DSM 10664 / DCB-2</strain>
    </source>
</reference>
<dbReference type="KEGG" id="dhd:Dhaf_2024"/>
<sequence>MDMVEGSFLCRLLKLEGNKGEMLNYTSVGNFGGDEKMNLSKGFQLANKYYLLLLVPIIFDLLQLGNILRNAQGFTLKLTIPSALPSITQVMNTANQGTDIFNINLPYGYSGHGFFAVLIVILYLLAGAFFKGGFLGCILAGINEQEVSVSTYIQAGKQYFGRFLAQSLLMVALLLAVALFLIAIGPLALILMIGFFILAFYLTFWDYVIVAENAGLIEAAQISLARVQSGLGKVFLFLIPIALITALLGIIANALIAASSILAVLAIALYAYFGTAVVFAIMTFYLEIEGSGAGSDFTA</sequence>
<feature type="transmembrane region" description="Helical" evidence="1">
    <location>
        <begin position="163"/>
        <end position="184"/>
    </location>
</feature>
<feature type="transmembrane region" description="Helical" evidence="1">
    <location>
        <begin position="114"/>
        <end position="142"/>
    </location>
</feature>
<gene>
    <name evidence="2" type="ordered locus">Dhaf_2024</name>
</gene>
<feature type="transmembrane region" description="Helical" evidence="1">
    <location>
        <begin position="49"/>
        <end position="68"/>
    </location>
</feature>
<feature type="transmembrane region" description="Helical" evidence="1">
    <location>
        <begin position="190"/>
        <end position="210"/>
    </location>
</feature>
<name>B8FRE6_DESHD</name>
<organism evidence="2 3">
    <name type="scientific">Desulfitobacterium hafniense (strain DSM 10664 / DCB-2)</name>
    <dbReference type="NCBI Taxonomy" id="272564"/>
    <lineage>
        <taxon>Bacteria</taxon>
        <taxon>Bacillati</taxon>
        <taxon>Bacillota</taxon>
        <taxon>Clostridia</taxon>
        <taxon>Eubacteriales</taxon>
        <taxon>Desulfitobacteriaceae</taxon>
        <taxon>Desulfitobacterium</taxon>
    </lineage>
</organism>
<feature type="transmembrane region" description="Helical" evidence="1">
    <location>
        <begin position="231"/>
        <end position="256"/>
    </location>
</feature>
<feature type="transmembrane region" description="Helical" evidence="1">
    <location>
        <begin position="262"/>
        <end position="286"/>
    </location>
</feature>
<evidence type="ECO:0000256" key="1">
    <source>
        <dbReference type="SAM" id="Phobius"/>
    </source>
</evidence>
<keyword evidence="1" id="KW-0472">Membrane</keyword>